<gene>
    <name evidence="4" type="ORF">FZ040_02560</name>
</gene>
<evidence type="ECO:0000256" key="1">
    <source>
        <dbReference type="SAM" id="Coils"/>
    </source>
</evidence>
<sequence length="3278" mass="370644">MPIERPNRDALKDYTSQAIEETESQLAEDRAELAEQEAQANMSTLDRVWNWGANTVSDIAGAIADNWRAGQEYLRQQQQYIPDSPEEAMEQQDAIEQGDVSSITAQDDDTDLQQSIQNYQESDWRMAASPFGETARELVNAYADSDEDGYVRRWARGLQNSEVNFKYFAYDEDKLNTARKVQEMTGISADALLTDSKTWKQGMEVYRYAQDVQKAGGSMENVWQEYPELRDVANMNTNEAAIALHNIESVRSTHSIVEAFTHFQQIGNMQTELGNLRYKIMNGEASENDVARAKDLEQMLQKEKIELPSFWDAPGQVIAGMMAQTMPLLYKSAMEAAGESAAFTEASIGAGAGVGSVVPGVGTAGGAAVGGAVGLTFGAGRFVANVLRAIESGGKVANVARTYGGRLMINGSSAMHMGALGAKFGMFEGMYRPTTGDYYDEYSNLRGKNGIALFTKEEAKKNAILAGLANTTLEMGNYGLITKSFTKAPHASKVFSDIIENTGARMEADEVAKALARDKAKDFFKVAATESGEEALQSISDDLIHNKLAFKAQDENLKYKDASTIATNAAGNFVESLPASLGFGLLSAGGGSIVGGARANRAMRKRAKVEAEYGTSAVKTINGTLMYEQLQNAVKDGKMRETAPDVQQKVLKAQLAGTDFQNVYIDTEMALKKENGLEDLRAAAKAGGYTDEELQTAIDEKGHIMVPGEKFAQAESSSELLDAVSFDEHADSMARMRQSAKETLETVKKIEKESIEKQMSLMDAVVNEYFPKGKASPDQIDMARAAIFRNPANPAQGWAALYKESRQQLDAILAPAMATLNEGMGQGGKLMEVDDEQGNKKTVRFTENAPWYRSFYAAYKRKPNKQELEDMAIAMTIGDESAPKIEGWIPTSEEEKKAMAEVAPEIRRLQNNMESLNSVKDKMKTMTGSEMSMIEGFTKEQFHVYRDLVERLKAHGGITEKAARIDAVIFARHAGLYAKVMSENTGKKYTAQDYYEQRFGLDFTGNPQYTGEAASRFNELAPGIDIDKTVKVLNIKELSPELLGKSNKEVLEYIKTVADKASVPTADFKATIGIPENSDPYGQKHILFGKSAVNKSNRNAAKLVVSNLKEIAEHAIVIEVTKNKKDKKLTGLKGAKRKTQNRKNSVDEYYRIMLPVKIKDQIKTLVLVAESRNGKVALDIPETKLYEVYYAKKEHRPAAVANTQEGVAISAVQDGALSKLSIRDMLRGVKDDNGKPYINDDGSGNFADAERYNQMAGVNAYGAAKGSLLRAKSMDAKKQSPDKIFDKTGWLKGADGKWRFEIPDNLDNIHWDSLKTKKSSMLWEVYDNTQLYEAYPWLSYYSVQLVEMQAGGRGQIRSGKNSIIEINKNLSNDERAKTLVHEIQHIIQVREGFAQGGSPEHVRDEIQNEIDSINKKINEIKRLEKENNLTGTMNRYVDELKGAIRKLDYALKNNLPVNDVVESAKDKTEKQIESIKQELAQIPYSREYVKANDEFLKALENGMDEELEKASDKVNHYSDQMAPDSIDKIMELSTDLEKLESDMQRYLDYSRYYNLAGEQEARNTTDRAVDMTRKARAKRKMSQSEQNLNNEITKLTPEQKTQFDDFKKLDDGADDDLSDEEFSRYETLGNSLPERLIDAYNEHEWNSLDYEREASAIAMPRPHDENAIVVFNGQEMAMAMPPRPAQENLGFTNFYSDGMRIVSILENANASTFVHEMGHVFLDDLETLAQFDETSAKELAIVNEWAEWRKGDAEKYRPTNPKGKSWYKEFSRREQAIIDAEAAGDHDAADRLKREWKQERFARAFELYLRDGQAPAKGLKAVFRKFKSFLKEVYMVFTSDGARASEPVKRIMDRMIATEEEINQAALDDRYKDITKAGGEKLFDENGKKTYERWLDEAEETAKDKLRKVVMKDLEEKRQKEFEDRVAREKEVKRSELENMPVYLAERAVMKTGGDEEIVKIWYNSVDDWKKELEATKPLEEALDEYINNYKDALDEELINAHLTDEEIEKAMEGSEYYEKLEALKATEMAKKQSLIRQINSKSENAMRSIEEKIMALPDDVDIKMDRNSAGVKALMEEINKLRFSNKWAPKDYYKIEAMINAVNKDEVKKALKDFREQAKEYKANEKAVMEANEGKLKMYAALAKESIRNKPIHEACDIGRYRREAKKAAKRVQQMLRAENFDMAMSAQQQKAMFAAEAYEAQKMRDKVEKIVKKVQQQATAKTVKIPQSERYWLKHLAYELGFTQKDAPKPAGYDTITPEEIMNPSYLAEMLMDMQERKEIGDADEYLAVLNMIMRRDEESGQETFNGRKWQQLTYDQLRDVADTLTVLYTVGRDKGKLKMIHGKDFDDVIDEILTDKTGDNTNMHTELHTVRDDRGGLAYSDWLAKVPGIGNKLAETGQEYMASLIRPEEITVALGEKAHKYIYGLYEQAANKEGTMKAKEVADLTKILEPFSHKERREWKKEKIKLVSSTGEEQLLTKEEVICMGLNMGNKTNLQRLMGGMNLQYTDLIAFMEENMTEKDWTLVQNLWNHINSFWDATVAVEEQLNGVSLQKVEATPFSIKTADGKTVELTGGVVEIEGGYYPIAYNTKKSSRSQDQEADSIARSQMSAQQRLGVNQSYKKSRSEVDINRPLLLKFDVINKHITDVIHNICFRVAARDVYRLVTDQRLEEHMNQTIGRAYHNVLKNWAADVWAQEIGGQNEAQHVVDKVFNYMQRNSVMAIMGYRLWPVVENVSNIGPVMDKLGAIGGTQAVLEFYANMEKNKELVYKSTFMKNRINNMDRDISQQPGLFHADSKVFETIRNHAYDMMLFSDLALSAPLWVKTYKDCFGDMVKEVKAENEANIKAMEDAQAKVDSIRAQQQEAITTTAEINQHMQIRKHGTPEQIAYERKTSPFAIHSDDELRAMTAENAEIAKNKDRELYDAEHELNKAMELDVLTEDRMLEEAERRAIAKADGAVRDTFGSGETKDLSSVQRQRGVYRLLTTFYSFFNTQFNAIWRQYRHGKYGEKNLSAFQRWAPFAKSMMYRIVIMCVIGSTLKFALGQAGNDDKDKYRTIIDPVTGKETKIEIPATERFLKVLGSNMVGTMTGGFFVLRDLSTLISNLVFDGTDYGRGVNPFDVAYRSMNEFVKAGKLMAKKGEKDLEIQAQQEKREREWQERLKKLRGKKRQDAIKKHEEDEKYRQPPKRILYSDVARHAANGASSLTAGYTGITSTMVDSITSTMEYLNDEDMRYDSTWGNIIWSAIWDKKPVEREIPKRPPAPPKPKKSQQRKSSEK</sequence>
<organism evidence="4 5">
    <name type="scientific">Selenomonas ruminis</name>
    <dbReference type="NCBI Taxonomy" id="2593411"/>
    <lineage>
        <taxon>Bacteria</taxon>
        <taxon>Bacillati</taxon>
        <taxon>Bacillota</taxon>
        <taxon>Negativicutes</taxon>
        <taxon>Selenomonadales</taxon>
        <taxon>Selenomonadaceae</taxon>
        <taxon>Selenomonas</taxon>
    </lineage>
</organism>
<dbReference type="RefSeq" id="WP_149170557.1">
    <property type="nucleotide sequence ID" value="NZ_VTOY01000001.1"/>
</dbReference>
<dbReference type="InterPro" id="IPR040696">
    <property type="entry name" value="LPD23"/>
</dbReference>
<comment type="caution">
    <text evidence="4">The sequence shown here is derived from an EMBL/GenBank/DDBJ whole genome shotgun (WGS) entry which is preliminary data.</text>
</comment>
<keyword evidence="5" id="KW-1185">Reference proteome</keyword>
<reference evidence="4 5" key="1">
    <citation type="submission" date="2019-08" db="EMBL/GenBank/DDBJ databases">
        <title>Selenomonas sp. mPRGC5 and Selenomonas sp. mPRGC8 isolated from ruminal fluid of dairy goat (Capra hircus).</title>
        <authorList>
            <person name="Poothong S."/>
            <person name="Nuengjamnong C."/>
            <person name="Tanasupawat S."/>
        </authorList>
    </citation>
    <scope>NUCLEOTIDE SEQUENCE [LARGE SCALE GENOMIC DNA]</scope>
    <source>
        <strain evidence="5">mPRGC5</strain>
    </source>
</reference>
<protein>
    <recommendedName>
        <fullName evidence="3">Large polyvalent protein associated domain-containing protein</fullName>
    </recommendedName>
</protein>
<feature type="domain" description="Large polyvalent protein associated" evidence="3">
    <location>
        <begin position="1254"/>
        <end position="1305"/>
    </location>
</feature>
<keyword evidence="1" id="KW-0175">Coiled coil</keyword>
<evidence type="ECO:0000259" key="3">
    <source>
        <dbReference type="Pfam" id="PF18838"/>
    </source>
</evidence>
<dbReference type="Proteomes" id="UP000323646">
    <property type="component" value="Unassembled WGS sequence"/>
</dbReference>
<feature type="coiled-coil region" evidence="1">
    <location>
        <begin position="2916"/>
        <end position="2951"/>
    </location>
</feature>
<proteinExistence type="predicted"/>
<evidence type="ECO:0000313" key="4">
    <source>
        <dbReference type="EMBL" id="TYZ24938.1"/>
    </source>
</evidence>
<name>A0A5D6WDM4_9FIRM</name>
<evidence type="ECO:0000313" key="5">
    <source>
        <dbReference type="Proteomes" id="UP000323646"/>
    </source>
</evidence>
<evidence type="ECO:0000256" key="2">
    <source>
        <dbReference type="SAM" id="MobiDB-lite"/>
    </source>
</evidence>
<feature type="region of interest" description="Disordered" evidence="2">
    <location>
        <begin position="1578"/>
        <end position="1604"/>
    </location>
</feature>
<feature type="coiled-coil region" evidence="1">
    <location>
        <begin position="2105"/>
        <end position="2132"/>
    </location>
</feature>
<dbReference type="EMBL" id="VTOY01000001">
    <property type="protein sequence ID" value="TYZ24938.1"/>
    <property type="molecule type" value="Genomic_DNA"/>
</dbReference>
<feature type="region of interest" description="Disordered" evidence="2">
    <location>
        <begin position="3254"/>
        <end position="3278"/>
    </location>
</feature>
<dbReference type="Pfam" id="PF18838">
    <property type="entry name" value="LPD23"/>
    <property type="match status" value="1"/>
</dbReference>
<feature type="compositionally biased region" description="Polar residues" evidence="2">
    <location>
        <begin position="1583"/>
        <end position="1600"/>
    </location>
</feature>
<dbReference type="OrthoDB" id="1669586at2"/>
<accession>A0A5D6WDM4</accession>